<dbReference type="InterPro" id="IPR000073">
    <property type="entry name" value="AB_hydrolase_1"/>
</dbReference>
<dbReference type="PhylomeDB" id="A0A0G4EPT9"/>
<dbReference type="OMA" id="ARDPIMD"/>
<dbReference type="InParanoid" id="A0A0G4EPT9"/>
<dbReference type="Proteomes" id="UP000041254">
    <property type="component" value="Unassembled WGS sequence"/>
</dbReference>
<dbReference type="GO" id="GO:0052689">
    <property type="term" value="F:carboxylic ester hydrolase activity"/>
    <property type="evidence" value="ECO:0007669"/>
    <property type="project" value="TreeGrafter"/>
</dbReference>
<comment type="similarity">
    <text evidence="1">Belongs to the peptidase S33 family. ABHD4/ABHD5 subfamily.</text>
</comment>
<dbReference type="InterPro" id="IPR029058">
    <property type="entry name" value="AB_hydrolase_fold"/>
</dbReference>
<dbReference type="Pfam" id="PF00561">
    <property type="entry name" value="Abhydrolase_1"/>
    <property type="match status" value="1"/>
</dbReference>
<dbReference type="SUPFAM" id="SSF53474">
    <property type="entry name" value="alpha/beta-Hydrolases"/>
    <property type="match status" value="1"/>
</dbReference>
<dbReference type="VEuPathDB" id="CryptoDB:Vbra_12566"/>
<dbReference type="STRING" id="1169540.A0A0G4EPT9"/>
<dbReference type="GO" id="GO:0055088">
    <property type="term" value="P:lipid homeostasis"/>
    <property type="evidence" value="ECO:0007669"/>
    <property type="project" value="TreeGrafter"/>
</dbReference>
<proteinExistence type="inferred from homology"/>
<dbReference type="Gene3D" id="3.40.50.1820">
    <property type="entry name" value="alpha/beta hydrolase"/>
    <property type="match status" value="1"/>
</dbReference>
<protein>
    <recommendedName>
        <fullName evidence="3">AB hydrolase-1 domain-containing protein</fullName>
    </recommendedName>
</protein>
<gene>
    <name evidence="4" type="ORF">Vbra_12566</name>
</gene>
<dbReference type="EMBL" id="CDMY01000281">
    <property type="protein sequence ID" value="CEL99456.1"/>
    <property type="molecule type" value="Genomic_DNA"/>
</dbReference>
<accession>A0A0G4EPT9</accession>
<dbReference type="GO" id="GO:0042171">
    <property type="term" value="F:lysophosphatidic acid acyltransferase activity"/>
    <property type="evidence" value="ECO:0007669"/>
    <property type="project" value="TreeGrafter"/>
</dbReference>
<dbReference type="GO" id="GO:0005739">
    <property type="term" value="C:mitochondrion"/>
    <property type="evidence" value="ECO:0007669"/>
    <property type="project" value="TreeGrafter"/>
</dbReference>
<feature type="domain" description="AB hydrolase-1" evidence="3">
    <location>
        <begin position="83"/>
        <end position="206"/>
    </location>
</feature>
<dbReference type="AlphaFoldDB" id="A0A0G4EPT9"/>
<organism evidence="4 5">
    <name type="scientific">Vitrella brassicaformis (strain CCMP3155)</name>
    <dbReference type="NCBI Taxonomy" id="1169540"/>
    <lineage>
        <taxon>Eukaryota</taxon>
        <taxon>Sar</taxon>
        <taxon>Alveolata</taxon>
        <taxon>Colpodellida</taxon>
        <taxon>Vitrellaceae</taxon>
        <taxon>Vitrella</taxon>
    </lineage>
</organism>
<keyword evidence="5" id="KW-1185">Reference proteome</keyword>
<dbReference type="GO" id="GO:0006654">
    <property type="term" value="P:phosphatidic acid biosynthetic process"/>
    <property type="evidence" value="ECO:0007669"/>
    <property type="project" value="TreeGrafter"/>
</dbReference>
<evidence type="ECO:0000256" key="1">
    <source>
        <dbReference type="ARBA" id="ARBA00038097"/>
    </source>
</evidence>
<evidence type="ECO:0000259" key="3">
    <source>
        <dbReference type="Pfam" id="PF00561"/>
    </source>
</evidence>
<evidence type="ECO:0000313" key="5">
    <source>
        <dbReference type="Proteomes" id="UP000041254"/>
    </source>
</evidence>
<sequence length="413" mass="44211">MAKWWVPSGPGMLRNSAARLMQEAIDTEPAGHELSFNREDVMCTPASAEGASDDESVSINTVTLAAAGDGDGGNAAKANQSCIVVCHGYALGLAAFARGLAAFVTKNPTRSVSAIDWPGMGGSAELPSSFVRRVRELERAAARDSTQGDRVVDAIEDYYTDCLEAWRLKRGGRRMILCGHSLGGYLATAYAHRFPQNVDKLILLSPVGIDGSKGRLQPAAPLTASTADSEPASPTHDAITATGPDSGPSLPGPDEQRPPERPPSLIAQVAQGIMRSAWRFDVTPMAMMRSLGPLGPSLLAGILGHRTAAVYRQKAVRDYIYHVNAGRSGGDFIITRLLHPTFAAKRPLEKCIAELPMKVCFAFGSEDWVDATPARRLQQQHPQRIQVSVVKDCGHQIALENPTGFASYLESVV</sequence>
<evidence type="ECO:0000256" key="2">
    <source>
        <dbReference type="SAM" id="MobiDB-lite"/>
    </source>
</evidence>
<feature type="region of interest" description="Disordered" evidence="2">
    <location>
        <begin position="215"/>
        <end position="262"/>
    </location>
</feature>
<evidence type="ECO:0000313" key="4">
    <source>
        <dbReference type="EMBL" id="CEL99456.1"/>
    </source>
</evidence>
<dbReference type="PANTHER" id="PTHR42886">
    <property type="entry name" value="RE40534P-RELATED"/>
    <property type="match status" value="1"/>
</dbReference>
<dbReference type="PANTHER" id="PTHR42886:SF29">
    <property type="entry name" value="PUMMELIG, ISOFORM A"/>
    <property type="match status" value="1"/>
</dbReference>
<dbReference type="OrthoDB" id="430332at2759"/>
<feature type="compositionally biased region" description="Low complexity" evidence="2">
    <location>
        <begin position="243"/>
        <end position="253"/>
    </location>
</feature>
<name>A0A0G4EPT9_VITBC</name>
<reference evidence="4 5" key="1">
    <citation type="submission" date="2014-11" db="EMBL/GenBank/DDBJ databases">
        <authorList>
            <person name="Zhu J."/>
            <person name="Qi W."/>
            <person name="Song R."/>
        </authorList>
    </citation>
    <scope>NUCLEOTIDE SEQUENCE [LARGE SCALE GENOMIC DNA]</scope>
</reference>